<dbReference type="InterPro" id="IPR036388">
    <property type="entry name" value="WH-like_DNA-bd_sf"/>
</dbReference>
<keyword evidence="2 7" id="KW-0808">Transferase</keyword>
<dbReference type="PATRIC" id="fig|874156.12.peg.2489"/>
<evidence type="ECO:0000259" key="5">
    <source>
        <dbReference type="Pfam" id="PF00891"/>
    </source>
</evidence>
<evidence type="ECO:0000256" key="4">
    <source>
        <dbReference type="PIRSR" id="PIRSR005739-1"/>
    </source>
</evidence>
<gene>
    <name evidence="7" type="ORF">AAV99_12110</name>
</gene>
<dbReference type="CDD" id="cd02440">
    <property type="entry name" value="AdoMet_MTases"/>
    <property type="match status" value="1"/>
</dbReference>
<protein>
    <submittedName>
        <fullName evidence="7">Methyltransferase</fullName>
    </submittedName>
</protein>
<dbReference type="Gene3D" id="1.10.10.10">
    <property type="entry name" value="Winged helix-like DNA-binding domain superfamily/Winged helix DNA-binding domain"/>
    <property type="match status" value="1"/>
</dbReference>
<evidence type="ECO:0000313" key="7">
    <source>
        <dbReference type="EMBL" id="KLI62825.1"/>
    </source>
</evidence>
<evidence type="ECO:0000256" key="2">
    <source>
        <dbReference type="ARBA" id="ARBA00022679"/>
    </source>
</evidence>
<dbReference type="InterPro" id="IPR029063">
    <property type="entry name" value="SAM-dependent_MTases_sf"/>
</dbReference>
<dbReference type="InterPro" id="IPR016461">
    <property type="entry name" value="COMT-like"/>
</dbReference>
<dbReference type="InterPro" id="IPR001077">
    <property type="entry name" value="COMT_C"/>
</dbReference>
<dbReference type="PROSITE" id="PS51683">
    <property type="entry name" value="SAM_OMT_II"/>
    <property type="match status" value="1"/>
</dbReference>
<evidence type="ECO:0000256" key="3">
    <source>
        <dbReference type="ARBA" id="ARBA00022691"/>
    </source>
</evidence>
<organism evidence="7 8">
    <name type="scientific">Aurantiacibacter marinus</name>
    <dbReference type="NCBI Taxonomy" id="874156"/>
    <lineage>
        <taxon>Bacteria</taxon>
        <taxon>Pseudomonadati</taxon>
        <taxon>Pseudomonadota</taxon>
        <taxon>Alphaproteobacteria</taxon>
        <taxon>Sphingomonadales</taxon>
        <taxon>Erythrobacteraceae</taxon>
        <taxon>Aurantiacibacter</taxon>
    </lineage>
</organism>
<keyword evidence="8" id="KW-1185">Reference proteome</keyword>
<evidence type="ECO:0000313" key="8">
    <source>
        <dbReference type="Proteomes" id="UP000053455"/>
    </source>
</evidence>
<dbReference type="SUPFAM" id="SSF46785">
    <property type="entry name" value="Winged helix' DNA-binding domain"/>
    <property type="match status" value="1"/>
</dbReference>
<dbReference type="Pfam" id="PF08100">
    <property type="entry name" value="Dimerisation"/>
    <property type="match status" value="1"/>
</dbReference>
<dbReference type="Proteomes" id="UP000053455">
    <property type="component" value="Unassembled WGS sequence"/>
</dbReference>
<feature type="domain" description="O-methyltransferase C-terminal" evidence="5">
    <location>
        <begin position="147"/>
        <end position="358"/>
    </location>
</feature>
<feature type="active site" description="Proton acceptor" evidence="4">
    <location>
        <position position="286"/>
    </location>
</feature>
<dbReference type="GO" id="GO:0008171">
    <property type="term" value="F:O-methyltransferase activity"/>
    <property type="evidence" value="ECO:0007669"/>
    <property type="project" value="InterPro"/>
</dbReference>
<dbReference type="STRING" id="874156.GCA_001021555_02502"/>
<name>A0A0H0XRE7_9SPHN</name>
<dbReference type="GO" id="GO:0046983">
    <property type="term" value="F:protein dimerization activity"/>
    <property type="evidence" value="ECO:0007669"/>
    <property type="project" value="InterPro"/>
</dbReference>
<accession>A0A0H0XRE7</accession>
<dbReference type="EMBL" id="LBHU01000004">
    <property type="protein sequence ID" value="KLI62825.1"/>
    <property type="molecule type" value="Genomic_DNA"/>
</dbReference>
<dbReference type="InterPro" id="IPR036390">
    <property type="entry name" value="WH_DNA-bd_sf"/>
</dbReference>
<proteinExistence type="predicted"/>
<sequence>MVIENLQSANTHPPEWKRRWINRRNRIFANPAFQKWASALWPFSRVARKHASHLFDLVAGFTYSQTLLAAVEADLLGLLAQGPSDADAIAAHCDLSRDGALRLVRAAAALGLAEEVSPGWWMLGERGAPLHANAGAQAMIRHHKLLYADLADPLALLRADRKAQTQLSRFWQYGVQGNDEKASAYSDLMAVSQAMVAEQTLAAHDFSRCRSILDIGGGHGAFVSAVAVQHPNARLGIFDLPPVLEGTAKRLESAGLNGRVTLHPGDFFHTPLPTGYDCITLNRILHDHDDDAALALLKSTHKALKPGARLVIAEPMADTPGAQGMGDAYFGLYLWAMNSGRPRSIREIGAMLQEAGFQSWQSATTRQPVIASLIVSLA</sequence>
<dbReference type="Pfam" id="PF00891">
    <property type="entry name" value="Methyltransf_2"/>
    <property type="match status" value="1"/>
</dbReference>
<evidence type="ECO:0000256" key="1">
    <source>
        <dbReference type="ARBA" id="ARBA00022603"/>
    </source>
</evidence>
<evidence type="ECO:0000259" key="6">
    <source>
        <dbReference type="Pfam" id="PF08100"/>
    </source>
</evidence>
<dbReference type="GO" id="GO:0032259">
    <property type="term" value="P:methylation"/>
    <property type="evidence" value="ECO:0007669"/>
    <property type="project" value="UniProtKB-KW"/>
</dbReference>
<dbReference type="InterPro" id="IPR012967">
    <property type="entry name" value="COMT_dimerisation"/>
</dbReference>
<dbReference type="PANTHER" id="PTHR43712">
    <property type="entry name" value="PUTATIVE (AFU_ORTHOLOGUE AFUA_4G14580)-RELATED"/>
    <property type="match status" value="1"/>
</dbReference>
<keyword evidence="3" id="KW-0949">S-adenosyl-L-methionine</keyword>
<dbReference type="AlphaFoldDB" id="A0A0H0XRE7"/>
<dbReference type="OrthoDB" id="7418600at2"/>
<dbReference type="SUPFAM" id="SSF53335">
    <property type="entry name" value="S-adenosyl-L-methionine-dependent methyltransferases"/>
    <property type="match status" value="1"/>
</dbReference>
<dbReference type="PANTHER" id="PTHR43712:SF2">
    <property type="entry name" value="O-METHYLTRANSFERASE CICE"/>
    <property type="match status" value="1"/>
</dbReference>
<keyword evidence="1 7" id="KW-0489">Methyltransferase</keyword>
<comment type="caution">
    <text evidence="7">The sequence shown here is derived from an EMBL/GenBank/DDBJ whole genome shotgun (WGS) entry which is preliminary data.</text>
</comment>
<reference evidence="7 8" key="1">
    <citation type="submission" date="2015-04" db="EMBL/GenBank/DDBJ databases">
        <title>The draft genome sequence of Erythrobacter marinus HWDM-33.</title>
        <authorList>
            <person name="Zhuang L."/>
            <person name="Liu Y."/>
            <person name="Shao Z."/>
        </authorList>
    </citation>
    <scope>NUCLEOTIDE SEQUENCE [LARGE SCALE GENOMIC DNA]</scope>
    <source>
        <strain evidence="7 8">HWDM-33</strain>
    </source>
</reference>
<feature type="domain" description="O-methyltransferase dimerisation" evidence="6">
    <location>
        <begin position="56"/>
        <end position="114"/>
    </location>
</feature>
<dbReference type="Gene3D" id="3.40.50.150">
    <property type="entry name" value="Vaccinia Virus protein VP39"/>
    <property type="match status" value="1"/>
</dbReference>